<dbReference type="PROSITE" id="PS51915">
    <property type="entry name" value="ZAD"/>
    <property type="match status" value="1"/>
</dbReference>
<feature type="domain" description="C2H2-type" evidence="11">
    <location>
        <begin position="703"/>
        <end position="730"/>
    </location>
</feature>
<dbReference type="SMART" id="SM00355">
    <property type="entry name" value="ZnF_C2H2"/>
    <property type="match status" value="15"/>
</dbReference>
<dbReference type="PANTHER" id="PTHR16515">
    <property type="entry name" value="PR DOMAIN ZINC FINGER PROTEIN"/>
    <property type="match status" value="1"/>
</dbReference>
<feature type="non-terminal residue" evidence="13">
    <location>
        <position position="1"/>
    </location>
</feature>
<dbReference type="GO" id="GO:0005634">
    <property type="term" value="C:nucleus"/>
    <property type="evidence" value="ECO:0007669"/>
    <property type="project" value="UniProtKB-SubCell"/>
</dbReference>
<sequence>PKHNCDQLDGSRILLFFVLFTFTMRIKSLKMYCRACMQVNCEEVVNLKYSDLPDGKTLFDYFNECTHLQAEPKDELPQILCTRCTKHLYDAYNFIKKAHQTNTELLKILVVQKSEQEFLCSTTEEKTHIVEFARDPLAVPDPPTVVSKISATECCRELDVSLSDIKVELDIPEEFENIGEHHKQDEVRLHETEENYVPEISLQRDIDESVPILKDDQESSIQENRNMESSIQVEENENDSIEGDDSDYTLSSEEEEENCNDLSRARRLQNVTCSLCDFKCKSQGELKDHIFELHKYNILCMNCPKVYEFPDELRIHEYLVHGTGSPIECEWCKQSLPRDDLIKHFQKRHSNAYAKYFPRMRVRGTKEDDTSHFRCEYCQKSFSSILELADHTKGCKFDCPLCLKTFKKAGSYRAHTKRIHNRTVSSLKDSSDGTEIKDKPFKCSLCPRQYQRKSILRGHMKSKHDQNLDDFDDDTKLYACEYCDKRFKNRTSVYCHKSRKHRNMMSEKSGDRDNSTINGNEEIESEYPDFVKCKYCNREVEGSKIQYHEKRHIYAMNRKRNFLCSFCPREFNSEVTVKSHEKKVHLGKKPEPKQCPICEKKFDPEYLRNHIRNVHTSERKFICDVCGDPFKSYILLHSHKRLHFERNFPCTVCEKKFIRSFDLKVHMRMHTGEEPYACHICDRRFKMKVRLNYHLQRHAGIKRKCNVCGKEFNHVKQLKIHSYKHTGMPYRCSVCDYGCAQRDVFRKHLLRMHDMTMTPDEYCAMFKANTGRFPHVKTLEELQSAVEQE</sequence>
<feature type="binding site" evidence="9">
    <location>
        <position position="33"/>
    </location>
    <ligand>
        <name>Zn(2+)</name>
        <dbReference type="ChEBI" id="CHEBI:29105"/>
    </ligand>
</feature>
<dbReference type="GO" id="GO:0008270">
    <property type="term" value="F:zinc ion binding"/>
    <property type="evidence" value="ECO:0007669"/>
    <property type="project" value="UniProtKB-UniRule"/>
</dbReference>
<keyword evidence="5 9" id="KW-0862">Zinc</keyword>
<comment type="subcellular location">
    <subcellularLocation>
        <location evidence="1">Nucleus</location>
    </subcellularLocation>
</comment>
<evidence type="ECO:0000256" key="2">
    <source>
        <dbReference type="ARBA" id="ARBA00022723"/>
    </source>
</evidence>
<name>W8CAZ2_CERCA</name>
<evidence type="ECO:0000256" key="5">
    <source>
        <dbReference type="ARBA" id="ARBA00022833"/>
    </source>
</evidence>
<dbReference type="InterPro" id="IPR050331">
    <property type="entry name" value="Zinc_finger"/>
</dbReference>
<evidence type="ECO:0000256" key="9">
    <source>
        <dbReference type="PROSITE-ProRule" id="PRU01263"/>
    </source>
</evidence>
<keyword evidence="2 9" id="KW-0479">Metal-binding</keyword>
<dbReference type="GO" id="GO:0010468">
    <property type="term" value="P:regulation of gene expression"/>
    <property type="evidence" value="ECO:0007669"/>
    <property type="project" value="TreeGrafter"/>
</dbReference>
<dbReference type="Gene3D" id="3.40.1800.20">
    <property type="match status" value="1"/>
</dbReference>
<gene>
    <name evidence="13" type="primary">ZN227</name>
</gene>
<dbReference type="Gene3D" id="3.30.160.60">
    <property type="entry name" value="Classic Zinc Finger"/>
    <property type="match status" value="8"/>
</dbReference>
<feature type="binding site" evidence="9">
    <location>
        <position position="36"/>
    </location>
    <ligand>
        <name>Zn(2+)</name>
        <dbReference type="ChEBI" id="CHEBI:29105"/>
    </ligand>
</feature>
<dbReference type="Pfam" id="PF00096">
    <property type="entry name" value="zf-C2H2"/>
    <property type="match status" value="2"/>
</dbReference>
<dbReference type="FunFam" id="3.30.160.60:FF:000145">
    <property type="entry name" value="Zinc finger protein 574"/>
    <property type="match status" value="1"/>
</dbReference>
<dbReference type="SMART" id="SM00868">
    <property type="entry name" value="zf-AD"/>
    <property type="match status" value="1"/>
</dbReference>
<evidence type="ECO:0000259" key="12">
    <source>
        <dbReference type="PROSITE" id="PS51915"/>
    </source>
</evidence>
<dbReference type="Pfam" id="PF12874">
    <property type="entry name" value="zf-met"/>
    <property type="match status" value="1"/>
</dbReference>
<dbReference type="GO" id="GO:0003677">
    <property type="term" value="F:DNA binding"/>
    <property type="evidence" value="ECO:0007669"/>
    <property type="project" value="UniProtKB-KW"/>
</dbReference>
<evidence type="ECO:0000259" key="11">
    <source>
        <dbReference type="PROSITE" id="PS50157"/>
    </source>
</evidence>
<dbReference type="SUPFAM" id="SSF57667">
    <property type="entry name" value="beta-beta-alpha zinc fingers"/>
    <property type="match status" value="6"/>
</dbReference>
<accession>W8CAZ2</accession>
<dbReference type="Pfam" id="PF07776">
    <property type="entry name" value="zf-AD"/>
    <property type="match status" value="1"/>
</dbReference>
<evidence type="ECO:0000256" key="8">
    <source>
        <dbReference type="PROSITE-ProRule" id="PRU00042"/>
    </source>
</evidence>
<keyword evidence="6" id="KW-0238">DNA-binding</keyword>
<evidence type="ECO:0000256" key="7">
    <source>
        <dbReference type="ARBA" id="ARBA00023242"/>
    </source>
</evidence>
<evidence type="ECO:0000256" key="6">
    <source>
        <dbReference type="ARBA" id="ARBA00023125"/>
    </source>
</evidence>
<feature type="domain" description="C2H2-type" evidence="11">
    <location>
        <begin position="397"/>
        <end position="425"/>
    </location>
</feature>
<dbReference type="OrthoDB" id="6077919at2759"/>
<feature type="binding site" evidence="9">
    <location>
        <position position="84"/>
    </location>
    <ligand>
        <name>Zn(2+)</name>
        <dbReference type="ChEBI" id="CHEBI:29105"/>
    </ligand>
</feature>
<feature type="binding site" evidence="9">
    <location>
        <position position="81"/>
    </location>
    <ligand>
        <name>Zn(2+)</name>
        <dbReference type="ChEBI" id="CHEBI:29105"/>
    </ligand>
</feature>
<reference evidence="13" key="2">
    <citation type="journal article" date="2014" name="BMC Genomics">
        <title>A genomic perspective to assessing quality of mass-reared SIT flies used in Mediterranean fruit fly (Ceratitis capitata) eradication in California.</title>
        <authorList>
            <person name="Calla B."/>
            <person name="Hall B."/>
            <person name="Hou S."/>
            <person name="Geib S.M."/>
        </authorList>
    </citation>
    <scope>NUCLEOTIDE SEQUENCE</scope>
</reference>
<dbReference type="InterPro" id="IPR012934">
    <property type="entry name" value="Znf_AD"/>
</dbReference>
<feature type="compositionally biased region" description="Acidic residues" evidence="10">
    <location>
        <begin position="234"/>
        <end position="259"/>
    </location>
</feature>
<reference evidence="13" key="1">
    <citation type="submission" date="2013-07" db="EMBL/GenBank/DDBJ databases">
        <authorList>
            <person name="Geib S."/>
        </authorList>
    </citation>
    <scope>NUCLEOTIDE SEQUENCE</scope>
</reference>
<feature type="domain" description="C2H2-type" evidence="11">
    <location>
        <begin position="478"/>
        <end position="506"/>
    </location>
</feature>
<dbReference type="FunFam" id="3.30.160.60:FF:000100">
    <property type="entry name" value="Zinc finger 45-like"/>
    <property type="match status" value="1"/>
</dbReference>
<evidence type="ECO:0000256" key="3">
    <source>
        <dbReference type="ARBA" id="ARBA00022737"/>
    </source>
</evidence>
<feature type="region of interest" description="Disordered" evidence="10">
    <location>
        <begin position="215"/>
        <end position="261"/>
    </location>
</feature>
<protein>
    <submittedName>
        <fullName evidence="13">Zinc finger protein 227</fullName>
    </submittedName>
</protein>
<organism evidence="13">
    <name type="scientific">Ceratitis capitata</name>
    <name type="common">Mediterranean fruit fly</name>
    <name type="synonym">Tephritis capitata</name>
    <dbReference type="NCBI Taxonomy" id="7213"/>
    <lineage>
        <taxon>Eukaryota</taxon>
        <taxon>Metazoa</taxon>
        <taxon>Ecdysozoa</taxon>
        <taxon>Arthropoda</taxon>
        <taxon>Hexapoda</taxon>
        <taxon>Insecta</taxon>
        <taxon>Pterygota</taxon>
        <taxon>Neoptera</taxon>
        <taxon>Endopterygota</taxon>
        <taxon>Diptera</taxon>
        <taxon>Brachycera</taxon>
        <taxon>Muscomorpha</taxon>
        <taxon>Tephritoidea</taxon>
        <taxon>Tephritidae</taxon>
        <taxon>Ceratitis</taxon>
        <taxon>Ceratitis</taxon>
    </lineage>
</organism>
<feature type="compositionally biased region" description="Polar residues" evidence="10">
    <location>
        <begin position="219"/>
        <end position="233"/>
    </location>
</feature>
<dbReference type="AlphaFoldDB" id="W8CAZ2"/>
<evidence type="ECO:0000256" key="10">
    <source>
        <dbReference type="SAM" id="MobiDB-lite"/>
    </source>
</evidence>
<feature type="domain" description="C2H2-type" evidence="11">
    <location>
        <begin position="562"/>
        <end position="590"/>
    </location>
</feature>
<evidence type="ECO:0000256" key="4">
    <source>
        <dbReference type="ARBA" id="ARBA00022771"/>
    </source>
</evidence>
<keyword evidence="4 8" id="KW-0863">Zinc-finger</keyword>
<feature type="domain" description="C2H2-type" evidence="11">
    <location>
        <begin position="676"/>
        <end position="703"/>
    </location>
</feature>
<dbReference type="PROSITE" id="PS00028">
    <property type="entry name" value="ZINC_FINGER_C2H2_1"/>
    <property type="match status" value="10"/>
</dbReference>
<dbReference type="EMBL" id="GAMC01000924">
    <property type="protein sequence ID" value="JAC05632.1"/>
    <property type="molecule type" value="mRNA"/>
</dbReference>
<dbReference type="InterPro" id="IPR036236">
    <property type="entry name" value="Znf_C2H2_sf"/>
</dbReference>
<evidence type="ECO:0000313" key="13">
    <source>
        <dbReference type="EMBL" id="JAC05632.1"/>
    </source>
</evidence>
<proteinExistence type="evidence at transcript level"/>
<feature type="domain" description="ZAD" evidence="12">
    <location>
        <begin position="31"/>
        <end position="108"/>
    </location>
</feature>
<feature type="domain" description="C2H2-type" evidence="11">
    <location>
        <begin position="621"/>
        <end position="648"/>
    </location>
</feature>
<feature type="domain" description="C2H2-type" evidence="11">
    <location>
        <begin position="648"/>
        <end position="675"/>
    </location>
</feature>
<dbReference type="PROSITE" id="PS50157">
    <property type="entry name" value="ZINC_FINGER_C2H2_2"/>
    <property type="match status" value="8"/>
</dbReference>
<dbReference type="SUPFAM" id="SSF57716">
    <property type="entry name" value="Glucocorticoid receptor-like (DNA-binding domain)"/>
    <property type="match status" value="1"/>
</dbReference>
<evidence type="ECO:0000256" key="1">
    <source>
        <dbReference type="ARBA" id="ARBA00004123"/>
    </source>
</evidence>
<dbReference type="PANTHER" id="PTHR16515:SF2">
    <property type="entry name" value="PR DOMAIN ZINC FINGER PROTEIN 4"/>
    <property type="match status" value="1"/>
</dbReference>
<keyword evidence="7" id="KW-0539">Nucleus</keyword>
<keyword evidence="3" id="KW-0677">Repeat</keyword>
<feature type="domain" description="C2H2-type" evidence="11">
    <location>
        <begin position="441"/>
        <end position="464"/>
    </location>
</feature>
<dbReference type="InterPro" id="IPR013087">
    <property type="entry name" value="Znf_C2H2_type"/>
</dbReference>